<organism evidence="2 3">
    <name type="scientific">Portunus trituberculatus</name>
    <name type="common">Swimming crab</name>
    <name type="synonym">Neptunus trituberculatus</name>
    <dbReference type="NCBI Taxonomy" id="210409"/>
    <lineage>
        <taxon>Eukaryota</taxon>
        <taxon>Metazoa</taxon>
        <taxon>Ecdysozoa</taxon>
        <taxon>Arthropoda</taxon>
        <taxon>Crustacea</taxon>
        <taxon>Multicrustacea</taxon>
        <taxon>Malacostraca</taxon>
        <taxon>Eumalacostraca</taxon>
        <taxon>Eucarida</taxon>
        <taxon>Decapoda</taxon>
        <taxon>Pleocyemata</taxon>
        <taxon>Brachyura</taxon>
        <taxon>Eubrachyura</taxon>
        <taxon>Portunoidea</taxon>
        <taxon>Portunidae</taxon>
        <taxon>Portuninae</taxon>
        <taxon>Portunus</taxon>
    </lineage>
</organism>
<name>A0A5B7E4M2_PORTR</name>
<accession>A0A5B7E4M2</accession>
<reference evidence="2 3" key="1">
    <citation type="submission" date="2019-05" db="EMBL/GenBank/DDBJ databases">
        <title>Another draft genome of Portunus trituberculatus and its Hox gene families provides insights of decapod evolution.</title>
        <authorList>
            <person name="Jeong J.-H."/>
            <person name="Song I."/>
            <person name="Kim S."/>
            <person name="Choi T."/>
            <person name="Kim D."/>
            <person name="Ryu S."/>
            <person name="Kim W."/>
        </authorList>
    </citation>
    <scope>NUCLEOTIDE SEQUENCE [LARGE SCALE GENOMIC DNA]</scope>
    <source>
        <tissue evidence="2">Muscle</tissue>
    </source>
</reference>
<feature type="region of interest" description="Disordered" evidence="1">
    <location>
        <begin position="37"/>
        <end position="56"/>
    </location>
</feature>
<evidence type="ECO:0000256" key="1">
    <source>
        <dbReference type="SAM" id="MobiDB-lite"/>
    </source>
</evidence>
<dbReference type="EMBL" id="VSRR010001860">
    <property type="protein sequence ID" value="MPC28126.1"/>
    <property type="molecule type" value="Genomic_DNA"/>
</dbReference>
<evidence type="ECO:0000313" key="2">
    <source>
        <dbReference type="EMBL" id="MPC28126.1"/>
    </source>
</evidence>
<proteinExistence type="predicted"/>
<evidence type="ECO:0000313" key="3">
    <source>
        <dbReference type="Proteomes" id="UP000324222"/>
    </source>
</evidence>
<keyword evidence="3" id="KW-1185">Reference proteome</keyword>
<sequence>MGATACAKSTQHARHLHTHEHWQRAQSTSPLAHTLDTNYLTQKSSQTSQEKKKQVVKRMNLEERFGNGVLPQV</sequence>
<feature type="region of interest" description="Disordered" evidence="1">
    <location>
        <begin position="1"/>
        <end position="30"/>
    </location>
</feature>
<gene>
    <name evidence="2" type="ORF">E2C01_021320</name>
</gene>
<dbReference type="AlphaFoldDB" id="A0A5B7E4M2"/>
<dbReference type="Proteomes" id="UP000324222">
    <property type="component" value="Unassembled WGS sequence"/>
</dbReference>
<comment type="caution">
    <text evidence="2">The sequence shown here is derived from an EMBL/GenBank/DDBJ whole genome shotgun (WGS) entry which is preliminary data.</text>
</comment>
<protein>
    <submittedName>
        <fullName evidence="2">Uncharacterized protein</fullName>
    </submittedName>
</protein>